<dbReference type="Pfam" id="PF00092">
    <property type="entry name" value="VWA"/>
    <property type="match status" value="1"/>
</dbReference>
<dbReference type="Proteomes" id="UP001595699">
    <property type="component" value="Unassembled WGS sequence"/>
</dbReference>
<accession>A0ABV7Y6X7</accession>
<dbReference type="InterPro" id="IPR002035">
    <property type="entry name" value="VWF_A"/>
</dbReference>
<dbReference type="PROSITE" id="PS51257">
    <property type="entry name" value="PROKAR_LIPOPROTEIN"/>
    <property type="match status" value="1"/>
</dbReference>
<evidence type="ECO:0000313" key="3">
    <source>
        <dbReference type="EMBL" id="MFC3759405.1"/>
    </source>
</evidence>
<dbReference type="InterPro" id="IPR036465">
    <property type="entry name" value="vWFA_dom_sf"/>
</dbReference>
<dbReference type="RefSeq" id="WP_205122200.1">
    <property type="nucleotide sequence ID" value="NZ_JAFBCM010000001.1"/>
</dbReference>
<dbReference type="Pfam" id="PF13531">
    <property type="entry name" value="SBP_bac_11"/>
    <property type="match status" value="1"/>
</dbReference>
<dbReference type="SUPFAM" id="SSF53850">
    <property type="entry name" value="Periplasmic binding protein-like II"/>
    <property type="match status" value="1"/>
</dbReference>
<protein>
    <submittedName>
        <fullName evidence="3">Substrate-binding domain-containing protein</fullName>
    </submittedName>
</protein>
<dbReference type="PANTHER" id="PTHR30632">
    <property type="entry name" value="MOLYBDATE-BINDING PERIPLASMIC PROTEIN"/>
    <property type="match status" value="1"/>
</dbReference>
<comment type="caution">
    <text evidence="3">The sequence shown here is derived from an EMBL/GenBank/DDBJ whole genome shotgun (WGS) entry which is preliminary data.</text>
</comment>
<dbReference type="InterPro" id="IPR050682">
    <property type="entry name" value="ModA/WtpA"/>
</dbReference>
<feature type="signal peptide" evidence="1">
    <location>
        <begin position="1"/>
        <end position="22"/>
    </location>
</feature>
<dbReference type="SUPFAM" id="SSF53300">
    <property type="entry name" value="vWA-like"/>
    <property type="match status" value="1"/>
</dbReference>
<dbReference type="SMART" id="SM00327">
    <property type="entry name" value="VWA"/>
    <property type="match status" value="1"/>
</dbReference>
<dbReference type="CDD" id="cd00198">
    <property type="entry name" value="vWFA"/>
    <property type="match status" value="1"/>
</dbReference>
<dbReference type="EMBL" id="JBHRZH010000001">
    <property type="protein sequence ID" value="MFC3759405.1"/>
    <property type="molecule type" value="Genomic_DNA"/>
</dbReference>
<name>A0ABV7Y6X7_9ACTN</name>
<keyword evidence="4" id="KW-1185">Reference proteome</keyword>
<dbReference type="PROSITE" id="PS50234">
    <property type="entry name" value="VWFA"/>
    <property type="match status" value="1"/>
</dbReference>
<feature type="domain" description="VWFA" evidence="2">
    <location>
        <begin position="360"/>
        <end position="549"/>
    </location>
</feature>
<sequence>MNVRGVPRALVLGLLGAAMVLAGCQTGGSGDTRSGDVPEGPGKAGELRILAGSELSDLQPILEQAKEKTGVAVHFEFVGTLDGVQRVLDGQTKDKFDAVWFPSNRYLSLHPEAAGKTKTETKIMTSPVVLGMASSKASQLGWGPGSKVTWSDIAKAAGEQKFTYGMTNPAASNSGFSALVGVAAALSGTGAALEQGDVDKVGPGLQKFFSAQKLTAGSSGWLADEFAARASGGKPGVKVDGVINYESVLLTLNAAKKVPEPLTLIYPTDGVVTADYPLTLLSTASDEVADGYRKLADYLRTPDVQREIMAQTHRRPAIPQVKPTAEFGASTLVELPFPAKVDVVNGLIDTYFDKLRRPARTVYVLDVSGSMDGDRIESLRSALVTLTGASDTIAGRFQRFHSREEITLLPFDSGPHSPQAFVVPERKPEEVLGQIKSAAEALEPGGDTAVFDSVLAAFDELAKAPAGDFATSVVVMTDGESNHGADSSQFWTRHALLPPALKNVPIFTVLFGEGNTDEMKELASRTGGRAFDAREGSLEAAFREIRGYQ</sequence>
<keyword evidence="1" id="KW-0732">Signal</keyword>
<dbReference type="Gene3D" id="3.40.50.410">
    <property type="entry name" value="von Willebrand factor, type A domain"/>
    <property type="match status" value="1"/>
</dbReference>
<evidence type="ECO:0000256" key="1">
    <source>
        <dbReference type="SAM" id="SignalP"/>
    </source>
</evidence>
<evidence type="ECO:0000313" key="4">
    <source>
        <dbReference type="Proteomes" id="UP001595699"/>
    </source>
</evidence>
<feature type="chain" id="PRO_5047263803" evidence="1">
    <location>
        <begin position="23"/>
        <end position="549"/>
    </location>
</feature>
<proteinExistence type="predicted"/>
<evidence type="ECO:0000259" key="2">
    <source>
        <dbReference type="PROSITE" id="PS50234"/>
    </source>
</evidence>
<reference evidence="4" key="1">
    <citation type="journal article" date="2019" name="Int. J. Syst. Evol. Microbiol.">
        <title>The Global Catalogue of Microorganisms (GCM) 10K type strain sequencing project: providing services to taxonomists for standard genome sequencing and annotation.</title>
        <authorList>
            <consortium name="The Broad Institute Genomics Platform"/>
            <consortium name="The Broad Institute Genome Sequencing Center for Infectious Disease"/>
            <person name="Wu L."/>
            <person name="Ma J."/>
        </authorList>
    </citation>
    <scope>NUCLEOTIDE SEQUENCE [LARGE SCALE GENOMIC DNA]</scope>
    <source>
        <strain evidence="4">CGMCC 4.7241</strain>
    </source>
</reference>
<dbReference type="PANTHER" id="PTHR30632:SF0">
    <property type="entry name" value="SULFATE-BINDING PROTEIN"/>
    <property type="match status" value="1"/>
</dbReference>
<organism evidence="3 4">
    <name type="scientific">Tenggerimyces flavus</name>
    <dbReference type="NCBI Taxonomy" id="1708749"/>
    <lineage>
        <taxon>Bacteria</taxon>
        <taxon>Bacillati</taxon>
        <taxon>Actinomycetota</taxon>
        <taxon>Actinomycetes</taxon>
        <taxon>Propionibacteriales</taxon>
        <taxon>Nocardioidaceae</taxon>
        <taxon>Tenggerimyces</taxon>
    </lineage>
</organism>
<gene>
    <name evidence="3" type="ORF">ACFOUW_01005</name>
</gene>